<dbReference type="Proteomes" id="UP000199515">
    <property type="component" value="Unassembled WGS sequence"/>
</dbReference>
<organism evidence="1 2">
    <name type="scientific">Amycolatopsis xylanica</name>
    <dbReference type="NCBI Taxonomy" id="589385"/>
    <lineage>
        <taxon>Bacteria</taxon>
        <taxon>Bacillati</taxon>
        <taxon>Actinomycetota</taxon>
        <taxon>Actinomycetes</taxon>
        <taxon>Pseudonocardiales</taxon>
        <taxon>Pseudonocardiaceae</taxon>
        <taxon>Amycolatopsis</taxon>
    </lineage>
</organism>
<dbReference type="EMBL" id="FNON01000001">
    <property type="protein sequence ID" value="SDW63215.1"/>
    <property type="molecule type" value="Genomic_DNA"/>
</dbReference>
<dbReference type="AlphaFoldDB" id="A0A1H2V4I0"/>
<protein>
    <submittedName>
        <fullName evidence="1">Uncharacterized protein</fullName>
    </submittedName>
</protein>
<gene>
    <name evidence="1" type="ORF">SAMN05421504_1011105</name>
</gene>
<evidence type="ECO:0000313" key="1">
    <source>
        <dbReference type="EMBL" id="SDW63215.1"/>
    </source>
</evidence>
<dbReference type="STRING" id="589385.SAMN05421504_1011105"/>
<reference evidence="1 2" key="1">
    <citation type="submission" date="2016-10" db="EMBL/GenBank/DDBJ databases">
        <authorList>
            <person name="de Groot N.N."/>
        </authorList>
    </citation>
    <scope>NUCLEOTIDE SEQUENCE [LARGE SCALE GENOMIC DNA]</scope>
    <source>
        <strain evidence="1 2">CPCC 202699</strain>
    </source>
</reference>
<sequence length="66" mass="7106">MWQPRKPPGSARDAGKPTGWKKARTALFVLQAVVAALKGDEALALVTRALIWVGDLIVEAGKHTRS</sequence>
<keyword evidence="2" id="KW-1185">Reference proteome</keyword>
<accession>A0A1H2V4I0</accession>
<evidence type="ECO:0000313" key="2">
    <source>
        <dbReference type="Proteomes" id="UP000199515"/>
    </source>
</evidence>
<dbReference type="RefSeq" id="WP_091287316.1">
    <property type="nucleotide sequence ID" value="NZ_FNON01000001.1"/>
</dbReference>
<proteinExistence type="predicted"/>
<name>A0A1H2V4I0_9PSEU</name>